<feature type="region of interest" description="Disordered" evidence="8">
    <location>
        <begin position="511"/>
        <end position="530"/>
    </location>
</feature>
<evidence type="ECO:0000256" key="6">
    <source>
        <dbReference type="ARBA" id="ARBA00023180"/>
    </source>
</evidence>
<dbReference type="FunFam" id="2.60.40.10:FF:000005">
    <property type="entry name" value="Neuronal cell adhesion molecule"/>
    <property type="match status" value="1"/>
</dbReference>
<dbReference type="GO" id="GO:0007156">
    <property type="term" value="P:homophilic cell adhesion via plasma membrane adhesion molecules"/>
    <property type="evidence" value="ECO:0007669"/>
    <property type="project" value="TreeGrafter"/>
</dbReference>
<dbReference type="GO" id="GO:0070593">
    <property type="term" value="P:dendrite self-avoidance"/>
    <property type="evidence" value="ECO:0007669"/>
    <property type="project" value="TreeGrafter"/>
</dbReference>
<evidence type="ECO:0000256" key="2">
    <source>
        <dbReference type="ARBA" id="ARBA00022475"/>
    </source>
</evidence>
<comment type="subcellular location">
    <subcellularLocation>
        <location evidence="1">Cell membrane</location>
    </subcellularLocation>
</comment>
<keyword evidence="4 9" id="KW-0472">Membrane</keyword>
<dbReference type="Pfam" id="PF07679">
    <property type="entry name" value="I-set"/>
    <property type="match status" value="1"/>
</dbReference>
<dbReference type="InterPro" id="IPR036179">
    <property type="entry name" value="Ig-like_dom_sf"/>
</dbReference>
<feature type="domain" description="Ig-like" evidence="10">
    <location>
        <begin position="1"/>
        <end position="85"/>
    </location>
</feature>
<evidence type="ECO:0000313" key="11">
    <source>
        <dbReference type="Ensembl" id="ENSCCRP00000121578.1"/>
    </source>
</evidence>
<feature type="domain" description="Ig-like" evidence="10">
    <location>
        <begin position="188"/>
        <end position="287"/>
    </location>
</feature>
<feature type="region of interest" description="Disordered" evidence="8">
    <location>
        <begin position="701"/>
        <end position="727"/>
    </location>
</feature>
<name>A0A9J7YSC7_CYPCA</name>
<evidence type="ECO:0000256" key="9">
    <source>
        <dbReference type="SAM" id="Phobius"/>
    </source>
</evidence>
<feature type="domain" description="Ig-like" evidence="10">
    <location>
        <begin position="97"/>
        <end position="181"/>
    </location>
</feature>
<dbReference type="GO" id="GO:0005886">
    <property type="term" value="C:plasma membrane"/>
    <property type="evidence" value="ECO:0007669"/>
    <property type="project" value="UniProtKB-SubCell"/>
</dbReference>
<evidence type="ECO:0000256" key="7">
    <source>
        <dbReference type="ARBA" id="ARBA00023319"/>
    </source>
</evidence>
<keyword evidence="5" id="KW-1015">Disulfide bond</keyword>
<sequence>MDWIFVLEPANLAVRKGESATLSCRPPRSRPQAQVSWFKNNRLLQKGPYYTFDPIGDLVFHSVQETDSGFYFCRASNSHLKRALTSKKIFLDVLEPPSVTIWPMMVMSPLGAEVAIHCQVLGHPAPFIKWSKQGRSVQTGGKIIMRLRNTTLYISSVRTYDEGHYTCAASNTLGHDQKTMTLRVAVKPVIVSFIASLTVSEGSPVSLPCRAVGDFPVKYTWIKTASIQNSPDHSGSNSTVSLPQQIHIDDNGTLVIPNIHRSDAGEYHCTAENRVGQDVRSLIITVTAYSDVPTDKEALSKTIMPTVPEIEQELFTNSFLYGSKLLSNTEINESLQKTTEDYTKISLLNAFVEDSPTYLNPESTQNIELISLKPSYISKGSNEKIQHPIQTQKTTPVPLKPTPFTPLKEIFIQDSHGHMQPTEQATKPPVMNPDTNSPSSADLYFHKMLSFSLKSAQSFSGQTQTTGLTLMDVENFTALAPVEKHQNQSQIIKQSGGTKSSVTNDTDLVESLKKNTSQAPMRTTDNNYREKEKSQTWLPVIEKHDIPIVVGVGVSLAFIFIAMAFYSLVQKNDPAAVPTGRAALRGIGGPCRHGERLAMERTYDNKAFEDDNLVAVIEQSPNTSETRALPTEGSPSTLMMEPPPDDLQEGVQSTQDLPVIVETHPEPREEDQLETIFEEGKVTPSPHSDIQLQFMEDWRSREFEPAQDTPSPPPANPPPAQEEGLRSSLTLQTSDPSLTPVRHSINISHSFSPLLLSHCVSLGMTSVAVDVHFYPSAPSAAGHPPCPAFGPPGQQVHTRLEHELNAPSTSHSK</sequence>
<dbReference type="AlphaFoldDB" id="A0A9J7YSC7"/>
<dbReference type="PANTHER" id="PTHR10075:SF103">
    <property type="entry name" value="ROUNDABOUT HOMOLOG 4"/>
    <property type="match status" value="1"/>
</dbReference>
<keyword evidence="3" id="KW-0677">Repeat</keyword>
<protein>
    <recommendedName>
        <fullName evidence="10">Ig-like domain-containing protein</fullName>
    </recommendedName>
</protein>
<dbReference type="PANTHER" id="PTHR10075">
    <property type="entry name" value="BASIGIN RELATED"/>
    <property type="match status" value="1"/>
</dbReference>
<dbReference type="Proteomes" id="UP001108240">
    <property type="component" value="Unplaced"/>
</dbReference>
<dbReference type="GeneTree" id="ENSGT00940000168178"/>
<dbReference type="Pfam" id="PF13927">
    <property type="entry name" value="Ig_3"/>
    <property type="match status" value="2"/>
</dbReference>
<dbReference type="SMART" id="SM00409">
    <property type="entry name" value="IG"/>
    <property type="match status" value="3"/>
</dbReference>
<feature type="compositionally biased region" description="Pro residues" evidence="8">
    <location>
        <begin position="710"/>
        <end position="720"/>
    </location>
</feature>
<evidence type="ECO:0000256" key="1">
    <source>
        <dbReference type="ARBA" id="ARBA00004236"/>
    </source>
</evidence>
<keyword evidence="6" id="KW-0325">Glycoprotein</keyword>
<dbReference type="SUPFAM" id="SSF48726">
    <property type="entry name" value="Immunoglobulin"/>
    <property type="match status" value="3"/>
</dbReference>
<evidence type="ECO:0000256" key="4">
    <source>
        <dbReference type="ARBA" id="ARBA00023136"/>
    </source>
</evidence>
<keyword evidence="9" id="KW-0812">Transmembrane</keyword>
<keyword evidence="9" id="KW-1133">Transmembrane helix</keyword>
<keyword evidence="2" id="KW-1003">Cell membrane</keyword>
<reference evidence="11" key="2">
    <citation type="submission" date="2025-09" db="UniProtKB">
        <authorList>
            <consortium name="Ensembl"/>
        </authorList>
    </citation>
    <scope>IDENTIFICATION</scope>
</reference>
<dbReference type="Ensembl" id="ENSCCRT00000144039.1">
    <property type="protein sequence ID" value="ENSCCRP00000121578.1"/>
    <property type="gene ID" value="ENSCCRG00000068756.1"/>
</dbReference>
<dbReference type="GO" id="GO:0007411">
    <property type="term" value="P:axon guidance"/>
    <property type="evidence" value="ECO:0007669"/>
    <property type="project" value="TreeGrafter"/>
</dbReference>
<reference evidence="11" key="1">
    <citation type="submission" date="2025-08" db="UniProtKB">
        <authorList>
            <consortium name="Ensembl"/>
        </authorList>
    </citation>
    <scope>IDENTIFICATION</scope>
</reference>
<evidence type="ECO:0000256" key="3">
    <source>
        <dbReference type="ARBA" id="ARBA00022737"/>
    </source>
</evidence>
<proteinExistence type="predicted"/>
<feature type="compositionally biased region" description="Polar residues" evidence="8">
    <location>
        <begin position="514"/>
        <end position="526"/>
    </location>
</feature>
<dbReference type="GO" id="GO:0030424">
    <property type="term" value="C:axon"/>
    <property type="evidence" value="ECO:0007669"/>
    <property type="project" value="TreeGrafter"/>
</dbReference>
<dbReference type="PROSITE" id="PS50835">
    <property type="entry name" value="IG_LIKE"/>
    <property type="match status" value="3"/>
</dbReference>
<dbReference type="OMA" id="WIFVLEP"/>
<keyword evidence="7" id="KW-0393">Immunoglobulin domain</keyword>
<accession>A0A9J7YSC7</accession>
<evidence type="ECO:0000313" key="12">
    <source>
        <dbReference type="Proteomes" id="UP001108240"/>
    </source>
</evidence>
<feature type="region of interest" description="Disordered" evidence="8">
    <location>
        <begin position="784"/>
        <end position="813"/>
    </location>
</feature>
<dbReference type="InterPro" id="IPR013783">
    <property type="entry name" value="Ig-like_fold"/>
</dbReference>
<dbReference type="InterPro" id="IPR003598">
    <property type="entry name" value="Ig_sub2"/>
</dbReference>
<dbReference type="GO" id="GO:0098632">
    <property type="term" value="F:cell-cell adhesion mediator activity"/>
    <property type="evidence" value="ECO:0007669"/>
    <property type="project" value="TreeGrafter"/>
</dbReference>
<keyword evidence="12" id="KW-1185">Reference proteome</keyword>
<evidence type="ECO:0000256" key="5">
    <source>
        <dbReference type="ARBA" id="ARBA00023157"/>
    </source>
</evidence>
<dbReference type="Gene3D" id="2.60.40.10">
    <property type="entry name" value="Immunoglobulins"/>
    <property type="match status" value="3"/>
</dbReference>
<dbReference type="InterPro" id="IPR007110">
    <property type="entry name" value="Ig-like_dom"/>
</dbReference>
<evidence type="ECO:0000259" key="10">
    <source>
        <dbReference type="PROSITE" id="PS50835"/>
    </source>
</evidence>
<organism evidence="11 12">
    <name type="scientific">Cyprinus carpio carpio</name>
    <dbReference type="NCBI Taxonomy" id="630221"/>
    <lineage>
        <taxon>Eukaryota</taxon>
        <taxon>Metazoa</taxon>
        <taxon>Chordata</taxon>
        <taxon>Craniata</taxon>
        <taxon>Vertebrata</taxon>
        <taxon>Euteleostomi</taxon>
        <taxon>Actinopterygii</taxon>
        <taxon>Neopterygii</taxon>
        <taxon>Teleostei</taxon>
        <taxon>Ostariophysi</taxon>
        <taxon>Cypriniformes</taxon>
        <taxon>Cyprinidae</taxon>
        <taxon>Cyprininae</taxon>
        <taxon>Cyprinus</taxon>
    </lineage>
</organism>
<evidence type="ECO:0000256" key="8">
    <source>
        <dbReference type="SAM" id="MobiDB-lite"/>
    </source>
</evidence>
<dbReference type="InterPro" id="IPR013098">
    <property type="entry name" value="Ig_I-set"/>
</dbReference>
<feature type="transmembrane region" description="Helical" evidence="9">
    <location>
        <begin position="548"/>
        <end position="569"/>
    </location>
</feature>
<dbReference type="SMART" id="SM00408">
    <property type="entry name" value="IGc2"/>
    <property type="match status" value="3"/>
</dbReference>
<dbReference type="CDD" id="cd00096">
    <property type="entry name" value="Ig"/>
    <property type="match status" value="1"/>
</dbReference>
<dbReference type="InterPro" id="IPR003599">
    <property type="entry name" value="Ig_sub"/>
</dbReference>